<sequence length="142" mass="16275">MIQIFDSELDQCLYDINNIREKIVDSGSSVLSGNFVKLDICGYLLVAFFVADGQRVAYCGLRKSLIRNVDKPIELDIFVMPKFQNKQIGTRLIKQTAMLATSDYYHLTIEVKHSSELVPFYKQLGFQVYYVGQTETVMVYPL</sequence>
<accession>A0A7Y0S5X1</accession>
<dbReference type="AlphaFoldDB" id="A0A7Y0S5X1"/>
<gene>
    <name evidence="2" type="ORF">HKB21_15215</name>
</gene>
<protein>
    <submittedName>
        <fullName evidence="2">GNAT family N-acetyltransferase</fullName>
    </submittedName>
</protein>
<dbReference type="EMBL" id="JABCLD010001665">
    <property type="protein sequence ID" value="NMU26966.1"/>
    <property type="molecule type" value="Genomic_DNA"/>
</dbReference>
<proteinExistence type="predicted"/>
<dbReference type="Gene3D" id="3.40.630.30">
    <property type="match status" value="1"/>
</dbReference>
<dbReference type="InterPro" id="IPR016181">
    <property type="entry name" value="Acyl_CoA_acyltransferase"/>
</dbReference>
<keyword evidence="2" id="KW-0808">Transferase</keyword>
<dbReference type="Proteomes" id="UP000555836">
    <property type="component" value="Unassembled WGS sequence"/>
</dbReference>
<evidence type="ECO:0000313" key="2">
    <source>
        <dbReference type="EMBL" id="NMU26966.1"/>
    </source>
</evidence>
<dbReference type="SUPFAM" id="SSF55729">
    <property type="entry name" value="Acyl-CoA N-acyltransferases (Nat)"/>
    <property type="match status" value="1"/>
</dbReference>
<evidence type="ECO:0000313" key="3">
    <source>
        <dbReference type="Proteomes" id="UP000555836"/>
    </source>
</evidence>
<name>A0A7Y0S5X1_VIBPH</name>
<dbReference type="InterPro" id="IPR000182">
    <property type="entry name" value="GNAT_dom"/>
</dbReference>
<reference evidence="2 3" key="1">
    <citation type="submission" date="2020-04" db="EMBL/GenBank/DDBJ databases">
        <title>Whole-genome sequencing of Vibrio spp. from China reveals different genetic environments of blaCTX-M-14 among diverse lineages.</title>
        <authorList>
            <person name="Zheng Z."/>
            <person name="Ye L."/>
            <person name="Chen S."/>
        </authorList>
    </citation>
    <scope>NUCLEOTIDE SEQUENCE [LARGE SCALE GENOMIC DNA]</scope>
    <source>
        <strain evidence="2 3">Vb0574</strain>
    </source>
</reference>
<dbReference type="PROSITE" id="PS51186">
    <property type="entry name" value="GNAT"/>
    <property type="match status" value="1"/>
</dbReference>
<dbReference type="CDD" id="cd04301">
    <property type="entry name" value="NAT_SF"/>
    <property type="match status" value="1"/>
</dbReference>
<dbReference type="Pfam" id="PF13508">
    <property type="entry name" value="Acetyltransf_7"/>
    <property type="match status" value="1"/>
</dbReference>
<organism evidence="2 3">
    <name type="scientific">Vibrio parahaemolyticus</name>
    <dbReference type="NCBI Taxonomy" id="670"/>
    <lineage>
        <taxon>Bacteria</taxon>
        <taxon>Pseudomonadati</taxon>
        <taxon>Pseudomonadota</taxon>
        <taxon>Gammaproteobacteria</taxon>
        <taxon>Vibrionales</taxon>
        <taxon>Vibrionaceae</taxon>
        <taxon>Vibrio</taxon>
    </lineage>
</organism>
<evidence type="ECO:0000259" key="1">
    <source>
        <dbReference type="PROSITE" id="PS51186"/>
    </source>
</evidence>
<dbReference type="GO" id="GO:0016747">
    <property type="term" value="F:acyltransferase activity, transferring groups other than amino-acyl groups"/>
    <property type="evidence" value="ECO:0007669"/>
    <property type="project" value="InterPro"/>
</dbReference>
<feature type="domain" description="N-acetyltransferase" evidence="1">
    <location>
        <begin position="1"/>
        <end position="142"/>
    </location>
</feature>
<comment type="caution">
    <text evidence="2">The sequence shown here is derived from an EMBL/GenBank/DDBJ whole genome shotgun (WGS) entry which is preliminary data.</text>
</comment>
<dbReference type="RefSeq" id="WP_269666022.1">
    <property type="nucleotide sequence ID" value="NZ_CP138328.1"/>
</dbReference>